<evidence type="ECO:0000313" key="3">
    <source>
        <dbReference type="Proteomes" id="UP000614609"/>
    </source>
</evidence>
<keyword evidence="3" id="KW-1185">Reference proteome</keyword>
<dbReference type="InterPro" id="IPR002774">
    <property type="entry name" value="Flagellin_arc-type"/>
</dbReference>
<comment type="caution">
    <text evidence="1">The sequence shown here is derived from an EMBL/GenBank/DDBJ whole genome shotgun (WGS) entry which is preliminary data.</text>
</comment>
<accession>A0A830G1C1</accession>
<sequence>MAGSSVSKLIIFIASLLVATSVAMTLTGSVIDLQGTLSQQGGNTADDIASDVTIVSDPGSPEAIYDDENETVTLLVKNSGSKTLAADGGPIDVLVDGRYANGTTVTDLGDGDGVWAPDETVRVTVNRDLDAGAHRATVLHGGTSSTIRFYL</sequence>
<evidence type="ECO:0000313" key="1">
    <source>
        <dbReference type="EMBL" id="GGM70372.1"/>
    </source>
</evidence>
<name>A0A830G1C1_9EURY</name>
<evidence type="ECO:0000313" key="2">
    <source>
        <dbReference type="EMBL" id="MBP1954918.1"/>
    </source>
</evidence>
<keyword evidence="1" id="KW-0966">Cell projection</keyword>
<organism evidence="1 3">
    <name type="scientific">Halarchaeum rubridurum</name>
    <dbReference type="NCBI Taxonomy" id="489911"/>
    <lineage>
        <taxon>Archaea</taxon>
        <taxon>Methanobacteriati</taxon>
        <taxon>Methanobacteriota</taxon>
        <taxon>Stenosarchaea group</taxon>
        <taxon>Halobacteria</taxon>
        <taxon>Halobacteriales</taxon>
        <taxon>Halobacteriaceae</taxon>
    </lineage>
</organism>
<dbReference type="AlphaFoldDB" id="A0A830G1C1"/>
<keyword evidence="1" id="KW-0282">Flagellum</keyword>
<dbReference type="GO" id="GO:0005198">
    <property type="term" value="F:structural molecule activity"/>
    <property type="evidence" value="ECO:0007669"/>
    <property type="project" value="InterPro"/>
</dbReference>
<dbReference type="EMBL" id="JAGGKO010000003">
    <property type="protein sequence ID" value="MBP1954918.1"/>
    <property type="molecule type" value="Genomic_DNA"/>
</dbReference>
<reference evidence="1" key="2">
    <citation type="submission" date="2020-09" db="EMBL/GenBank/DDBJ databases">
        <authorList>
            <person name="Sun Q."/>
            <person name="Ohkuma M."/>
        </authorList>
    </citation>
    <scope>NUCLEOTIDE SEQUENCE</scope>
    <source>
        <strain evidence="1">JCM 16108</strain>
    </source>
</reference>
<dbReference type="RefSeq" id="WP_188872525.1">
    <property type="nucleotide sequence ID" value="NZ_BMOO01000004.1"/>
</dbReference>
<proteinExistence type="predicted"/>
<protein>
    <submittedName>
        <fullName evidence="2">Flagellar protein FlaG</fullName>
    </submittedName>
    <submittedName>
        <fullName evidence="1">Flagellar protein G</fullName>
    </submittedName>
</protein>
<dbReference type="Proteomes" id="UP000614609">
    <property type="component" value="Unassembled WGS sequence"/>
</dbReference>
<gene>
    <name evidence="1" type="ORF">GCM10009017_20730</name>
    <name evidence="2" type="ORF">J2752_001830</name>
</gene>
<dbReference type="PANTHER" id="PTHR42200:SF2">
    <property type="entry name" value="ARCHAEAL FLAGELLA-RELATED PROTEIN F"/>
    <property type="match status" value="1"/>
</dbReference>
<dbReference type="OrthoDB" id="183655at2157"/>
<reference evidence="1" key="1">
    <citation type="journal article" date="2014" name="Int. J. Syst. Evol. Microbiol.">
        <title>Complete genome sequence of Corynebacterium casei LMG S-19264T (=DSM 44701T), isolated from a smear-ripened cheese.</title>
        <authorList>
            <consortium name="US DOE Joint Genome Institute (JGI-PGF)"/>
            <person name="Walter F."/>
            <person name="Albersmeier A."/>
            <person name="Kalinowski J."/>
            <person name="Ruckert C."/>
        </authorList>
    </citation>
    <scope>NUCLEOTIDE SEQUENCE</scope>
    <source>
        <strain evidence="1">JCM 16108</strain>
    </source>
</reference>
<keyword evidence="1" id="KW-0969">Cilium</keyword>
<dbReference type="Pfam" id="PF01917">
    <property type="entry name" value="Flagellin_arch-type"/>
    <property type="match status" value="1"/>
</dbReference>
<dbReference type="EMBL" id="BMOO01000004">
    <property type="protein sequence ID" value="GGM70372.1"/>
    <property type="molecule type" value="Genomic_DNA"/>
</dbReference>
<dbReference type="Proteomes" id="UP000765891">
    <property type="component" value="Unassembled WGS sequence"/>
</dbReference>
<reference evidence="2" key="3">
    <citation type="submission" date="2021-03" db="EMBL/GenBank/DDBJ databases">
        <title>Genomic Encyclopedia of Type Strains, Phase IV (KMG-IV): sequencing the most valuable type-strain genomes for metagenomic binning, comparative biology and taxonomic classification.</title>
        <authorList>
            <person name="Goeker M."/>
        </authorList>
    </citation>
    <scope>NUCLEOTIDE SEQUENCE</scope>
    <source>
        <strain evidence="2">DSM 22443</strain>
    </source>
</reference>
<dbReference type="PANTHER" id="PTHR42200">
    <property type="entry name" value="ARCHAEAL FLAGELLA-RELATED PROTEIN F-RELATED"/>
    <property type="match status" value="1"/>
</dbReference>
<dbReference type="GO" id="GO:0097588">
    <property type="term" value="P:archaeal or bacterial-type flagellum-dependent cell motility"/>
    <property type="evidence" value="ECO:0007669"/>
    <property type="project" value="InterPro"/>
</dbReference>